<dbReference type="InterPro" id="IPR029071">
    <property type="entry name" value="Ubiquitin-like_domsf"/>
</dbReference>
<dbReference type="InterPro" id="IPR022617">
    <property type="entry name" value="Rad60/SUMO-like_dom"/>
</dbReference>
<dbReference type="SUPFAM" id="SSF54236">
    <property type="entry name" value="Ubiquitin-like"/>
    <property type="match status" value="1"/>
</dbReference>
<evidence type="ECO:0000259" key="1">
    <source>
        <dbReference type="Pfam" id="PF11976"/>
    </source>
</evidence>
<dbReference type="EMBL" id="CAICTM010000273">
    <property type="protein sequence ID" value="CAB9506657.1"/>
    <property type="molecule type" value="Genomic_DNA"/>
</dbReference>
<evidence type="ECO:0000313" key="3">
    <source>
        <dbReference type="Proteomes" id="UP001153069"/>
    </source>
</evidence>
<dbReference type="Gene3D" id="3.10.20.90">
    <property type="entry name" value="Phosphatidylinositol 3-kinase Catalytic Subunit, Chain A, domain 1"/>
    <property type="match status" value="1"/>
</dbReference>
<proteinExistence type="predicted"/>
<protein>
    <recommendedName>
        <fullName evidence="1">Rad60/SUMO-like domain-containing protein</fullName>
    </recommendedName>
</protein>
<sequence>MTSLLNGGGGDKTFEVPVGLKDRLVRDGKMTPDVAEKAITAYKQFIFLKQRTKDWDATIVSPSGSVDIVWHEHILDVKHYVKACNEYCGRLIGHNPDGGLNVAARGDRVKHTKLLLQAIFGDDHDTAVWSFGDEEDAAPRDKKKRRTDQHEVVDLVDFFDDTEKVNAGPRATEIFLTVESFFDHRKRRDPYREQLVVCIREDQPFEVLTSRGGPFRRSPSEKFSLRFDGERLDWASTPSAEGMKDGDTVTVFVTRKKILATRKRILATKGD</sequence>
<organism evidence="2 3">
    <name type="scientific">Seminavis robusta</name>
    <dbReference type="NCBI Taxonomy" id="568900"/>
    <lineage>
        <taxon>Eukaryota</taxon>
        <taxon>Sar</taxon>
        <taxon>Stramenopiles</taxon>
        <taxon>Ochrophyta</taxon>
        <taxon>Bacillariophyta</taxon>
        <taxon>Bacillariophyceae</taxon>
        <taxon>Bacillariophycidae</taxon>
        <taxon>Naviculales</taxon>
        <taxon>Naviculaceae</taxon>
        <taxon>Seminavis</taxon>
    </lineage>
</organism>
<dbReference type="AlphaFoldDB" id="A0A9N8DPB6"/>
<dbReference type="Pfam" id="PF11976">
    <property type="entry name" value="Rad60-SLD"/>
    <property type="match status" value="1"/>
</dbReference>
<comment type="caution">
    <text evidence="2">The sequence shown here is derived from an EMBL/GenBank/DDBJ whole genome shotgun (WGS) entry which is preliminary data.</text>
</comment>
<accession>A0A9N8DPB6</accession>
<feature type="domain" description="Rad60/SUMO-like" evidence="1">
    <location>
        <begin position="218"/>
        <end position="252"/>
    </location>
</feature>
<dbReference type="OrthoDB" id="48533at2759"/>
<gene>
    <name evidence="2" type="ORF">SEMRO_274_G105450.1</name>
</gene>
<evidence type="ECO:0000313" key="2">
    <source>
        <dbReference type="EMBL" id="CAB9506657.1"/>
    </source>
</evidence>
<dbReference type="Proteomes" id="UP001153069">
    <property type="component" value="Unassembled WGS sequence"/>
</dbReference>
<keyword evidence="3" id="KW-1185">Reference proteome</keyword>
<reference evidence="2" key="1">
    <citation type="submission" date="2020-06" db="EMBL/GenBank/DDBJ databases">
        <authorList>
            <consortium name="Plant Systems Biology data submission"/>
        </authorList>
    </citation>
    <scope>NUCLEOTIDE SEQUENCE</scope>
    <source>
        <strain evidence="2">D6</strain>
    </source>
</reference>
<name>A0A9N8DPB6_9STRA</name>